<dbReference type="NCBIfam" id="NF011452">
    <property type="entry name" value="PRK14873.1-2"/>
    <property type="match status" value="1"/>
</dbReference>
<evidence type="ECO:0000256" key="8">
    <source>
        <dbReference type="HAMAP-Rule" id="MF_00983"/>
    </source>
</evidence>
<dbReference type="InterPro" id="IPR042115">
    <property type="entry name" value="PriA_3primeBD_sf"/>
</dbReference>
<reference evidence="11" key="2">
    <citation type="submission" date="2020-09" db="EMBL/GenBank/DDBJ databases">
        <authorList>
            <person name="Sun Q."/>
            <person name="Ohkuma M."/>
        </authorList>
    </citation>
    <scope>NUCLEOTIDE SEQUENCE</scope>
    <source>
        <strain evidence="11">JCM 4654</strain>
    </source>
</reference>
<dbReference type="AlphaFoldDB" id="A0A918Y9C4"/>
<organism evidence="11 12">
    <name type="scientific">Streptomyces naganishii JCM 4654</name>
    <dbReference type="NCBI Taxonomy" id="1306179"/>
    <lineage>
        <taxon>Bacteria</taxon>
        <taxon>Bacillati</taxon>
        <taxon>Actinomycetota</taxon>
        <taxon>Actinomycetes</taxon>
        <taxon>Kitasatosporales</taxon>
        <taxon>Streptomycetaceae</taxon>
        <taxon>Streptomyces</taxon>
    </lineage>
</organism>
<feature type="region of interest" description="Disordered" evidence="9">
    <location>
        <begin position="649"/>
        <end position="671"/>
    </location>
</feature>
<feature type="binding site" evidence="8">
    <location>
        <position position="459"/>
    </location>
    <ligand>
        <name>Zn(2+)</name>
        <dbReference type="ChEBI" id="CHEBI:29105"/>
        <label>2</label>
    </ligand>
</feature>
<proteinExistence type="inferred from homology"/>
<feature type="binding site" evidence="8">
    <location>
        <position position="436"/>
    </location>
    <ligand>
        <name>Zn(2+)</name>
        <dbReference type="ChEBI" id="CHEBI:29105"/>
        <label>1</label>
    </ligand>
</feature>
<comment type="function">
    <text evidence="8">Initiates the restart of stalled replication forks, which reloads the replicative helicase on sites other than the origin of replication. Recognizes and binds to abandoned replication forks and remodels them to uncover a helicase loading site. Promotes assembly of the primosome at these replication forks.</text>
</comment>
<evidence type="ECO:0000256" key="4">
    <source>
        <dbReference type="ARBA" id="ARBA00022741"/>
    </source>
</evidence>
<keyword evidence="6 8" id="KW-0067">ATP-binding</keyword>
<dbReference type="PANTHER" id="PTHR30580:SF0">
    <property type="entry name" value="PRIMOSOMAL PROTEIN N"/>
    <property type="match status" value="1"/>
</dbReference>
<sequence length="715" mass="75705">MSSENGPGDGEGAQAPPEQLALIRESVRKAKEPRAKPRTWRGAALAEHLPVARVLVDKGVLHLDRYFDYAVPAELDADAQPGVRVRVRFGAGRHRVREGRREGGGLIDGYLVERRADSDYSGPLAALAQVVSPEPVLSAELLGLARAVADRYAGSVADVLQLAVPPRSARAERRPSPEPLPPPPAPDPGSWARYEQGSAFVESLAAGGAPRAVWNALPGPLWCEELARAVAATLASGRGALVVVPDGRAAARVDAALTALLGEGRHALLTAETGPEKRYAQWLAVRRGAVRAVVGTRAAMFAPVADLGLVAVWDDGDDSHSEQHAPQPHARDVLLLRAALDKCGFLLGGWSCTVEAAQLVESGWARPLVAGREQVRRAAPLVRTVGDEDLARDEAARAARLPTLAWQVVRDGLRHGPVLVQVPRRGYVPRMACANCRAPARCRHCAGPLQGQDAGTLRCGWCGREEGAWHCPECGGFRLRAQVVGARRTAEELGRAFPAVPVRTSGREHVLDTVPDAPALVVSTPGAEPVAEGGYAAALLLDGWAMLGRPDLRAGEDALRRWIAAGALVRPQGERGTVVVVAEPTLRPVQALVRWDPVGHALRELAERAELGFPPVSRMAAVSGPPESVADFLHAVELPSDAEVLGPVPLAVTPPGRPRRSGTPPPGEHWDRALIRVPPGSGTALATALKAARAARTARGTGEAVWVRIDPPDIG</sequence>
<evidence type="ECO:0000256" key="6">
    <source>
        <dbReference type="ARBA" id="ARBA00022840"/>
    </source>
</evidence>
<dbReference type="SUPFAM" id="SSF52540">
    <property type="entry name" value="P-loop containing nucleoside triphosphate hydrolases"/>
    <property type="match status" value="1"/>
</dbReference>
<evidence type="ECO:0000313" key="11">
    <source>
        <dbReference type="EMBL" id="GHD94367.1"/>
    </source>
</evidence>
<comment type="caution">
    <text evidence="8">As this protein does not have any detectable helicase domains, it probably does not have helicase activity.</text>
</comment>
<feature type="binding site" evidence="8">
    <location>
        <position position="445"/>
    </location>
    <ligand>
        <name>Zn(2+)</name>
        <dbReference type="ChEBI" id="CHEBI:29105"/>
        <label>2</label>
    </ligand>
</feature>
<dbReference type="FunFam" id="3.40.1440.60:FF:000002">
    <property type="entry name" value="Primosome assembly protein PriA"/>
    <property type="match status" value="1"/>
</dbReference>
<comment type="subunit">
    <text evidence="8">Component of the replication restart primosome.</text>
</comment>
<evidence type="ECO:0000256" key="2">
    <source>
        <dbReference type="ARBA" id="ARBA00022705"/>
    </source>
</evidence>
<dbReference type="GO" id="GO:0006310">
    <property type="term" value="P:DNA recombination"/>
    <property type="evidence" value="ECO:0007669"/>
    <property type="project" value="InterPro"/>
</dbReference>
<dbReference type="InterPro" id="IPR041222">
    <property type="entry name" value="PriA_3primeBD"/>
</dbReference>
<dbReference type="GO" id="GO:1990077">
    <property type="term" value="C:primosome complex"/>
    <property type="evidence" value="ECO:0007669"/>
    <property type="project" value="UniProtKB-UniRule"/>
</dbReference>
<evidence type="ECO:0000256" key="9">
    <source>
        <dbReference type="SAM" id="MobiDB-lite"/>
    </source>
</evidence>
<feature type="binding site" evidence="8">
    <location>
        <position position="433"/>
    </location>
    <ligand>
        <name>Zn(2+)</name>
        <dbReference type="ChEBI" id="CHEBI:29105"/>
        <label>1</label>
    </ligand>
</feature>
<name>A0A918Y9C4_9ACTN</name>
<dbReference type="GO" id="GO:0003677">
    <property type="term" value="F:DNA binding"/>
    <property type="evidence" value="ECO:0007669"/>
    <property type="project" value="UniProtKB-UniRule"/>
</dbReference>
<reference evidence="11" key="1">
    <citation type="journal article" date="2014" name="Int. J. Syst. Evol. Microbiol.">
        <title>Complete genome sequence of Corynebacterium casei LMG S-19264T (=DSM 44701T), isolated from a smear-ripened cheese.</title>
        <authorList>
            <consortium name="US DOE Joint Genome Institute (JGI-PGF)"/>
            <person name="Walter F."/>
            <person name="Albersmeier A."/>
            <person name="Kalinowski J."/>
            <person name="Ruckert C."/>
        </authorList>
    </citation>
    <scope>NUCLEOTIDE SEQUENCE</scope>
    <source>
        <strain evidence="11">JCM 4654</strain>
    </source>
</reference>
<dbReference type="GO" id="GO:0005524">
    <property type="term" value="F:ATP binding"/>
    <property type="evidence" value="ECO:0007669"/>
    <property type="project" value="UniProtKB-UniRule"/>
</dbReference>
<comment type="similarity">
    <text evidence="8">Belongs to the helicase family. PriA subfamily.</text>
</comment>
<evidence type="ECO:0000313" key="12">
    <source>
        <dbReference type="Proteomes" id="UP000608955"/>
    </source>
</evidence>
<feature type="binding site" evidence="8">
    <location>
        <position position="474"/>
    </location>
    <ligand>
        <name>Zn(2+)</name>
        <dbReference type="ChEBI" id="CHEBI:29105"/>
        <label>1</label>
    </ligand>
</feature>
<dbReference type="PANTHER" id="PTHR30580">
    <property type="entry name" value="PRIMOSOMAL PROTEIN N"/>
    <property type="match status" value="1"/>
</dbReference>
<feature type="domain" description="Primosomal protein N' 3' DNA-binding" evidence="10">
    <location>
        <begin position="54"/>
        <end position="165"/>
    </location>
</feature>
<gene>
    <name evidence="8 11" type="primary">priA</name>
    <name evidence="11" type="ORF">GCM10010508_54810</name>
</gene>
<dbReference type="Pfam" id="PF17764">
    <property type="entry name" value="PriA_3primeBD"/>
    <property type="match status" value="1"/>
</dbReference>
<dbReference type="Gene3D" id="3.40.1440.60">
    <property type="entry name" value="PriA, 3(prime) DNA-binding domain"/>
    <property type="match status" value="1"/>
</dbReference>
<feature type="binding site" evidence="8">
    <location>
        <position position="462"/>
    </location>
    <ligand>
        <name>Zn(2+)</name>
        <dbReference type="ChEBI" id="CHEBI:29105"/>
        <label>2</label>
    </ligand>
</feature>
<protein>
    <recommendedName>
        <fullName evidence="8">Probable replication restart protein PriA</fullName>
    </recommendedName>
    <alternativeName>
        <fullName evidence="8">Putative ATP-dependent DNA helicase PriA</fullName>
    </alternativeName>
</protein>
<feature type="binding site" evidence="8">
    <location>
        <position position="471"/>
    </location>
    <ligand>
        <name>Zn(2+)</name>
        <dbReference type="ChEBI" id="CHEBI:29105"/>
        <label>1</label>
    </ligand>
</feature>
<keyword evidence="1 8" id="KW-0639">Primosome</keyword>
<dbReference type="InterPro" id="IPR005259">
    <property type="entry name" value="PriA"/>
</dbReference>
<dbReference type="InterPro" id="IPR027417">
    <property type="entry name" value="P-loop_NTPase"/>
</dbReference>
<evidence type="ECO:0000256" key="7">
    <source>
        <dbReference type="ARBA" id="ARBA00023125"/>
    </source>
</evidence>
<keyword evidence="12" id="KW-1185">Reference proteome</keyword>
<dbReference type="GO" id="GO:0006302">
    <property type="term" value="P:double-strand break repair"/>
    <property type="evidence" value="ECO:0007669"/>
    <property type="project" value="InterPro"/>
</dbReference>
<dbReference type="GO" id="GO:0006270">
    <property type="term" value="P:DNA replication initiation"/>
    <property type="evidence" value="ECO:0007669"/>
    <property type="project" value="TreeGrafter"/>
</dbReference>
<feature type="binding site" evidence="8">
    <location>
        <position position="442"/>
    </location>
    <ligand>
        <name>Zn(2+)</name>
        <dbReference type="ChEBI" id="CHEBI:29105"/>
        <label>2</label>
    </ligand>
</feature>
<keyword evidence="7 8" id="KW-0238">DNA-binding</keyword>
<keyword evidence="3 8" id="KW-0479">Metal-binding</keyword>
<dbReference type="RefSeq" id="WP_190180531.1">
    <property type="nucleotide sequence ID" value="NZ_BMVF01000017.1"/>
</dbReference>
<keyword evidence="4 8" id="KW-0547">Nucleotide-binding</keyword>
<dbReference type="FunFam" id="3.40.50.300:FF:001817">
    <property type="entry name" value="Primosome assembly protein PriA"/>
    <property type="match status" value="1"/>
</dbReference>
<feature type="compositionally biased region" description="Pro residues" evidence="9">
    <location>
        <begin position="177"/>
        <end position="187"/>
    </location>
</feature>
<dbReference type="HAMAP" id="MF_00983">
    <property type="entry name" value="PriA"/>
    <property type="match status" value="1"/>
</dbReference>
<evidence type="ECO:0000256" key="5">
    <source>
        <dbReference type="ARBA" id="ARBA00022833"/>
    </source>
</evidence>
<dbReference type="Proteomes" id="UP000608955">
    <property type="component" value="Unassembled WGS sequence"/>
</dbReference>
<dbReference type="GO" id="GO:0043138">
    <property type="term" value="F:3'-5' DNA helicase activity"/>
    <property type="evidence" value="ECO:0007669"/>
    <property type="project" value="TreeGrafter"/>
</dbReference>
<keyword evidence="5 8" id="KW-0862">Zinc</keyword>
<evidence type="ECO:0000256" key="1">
    <source>
        <dbReference type="ARBA" id="ARBA00022515"/>
    </source>
</evidence>
<feature type="region of interest" description="Disordered" evidence="9">
    <location>
        <begin position="166"/>
        <end position="189"/>
    </location>
</feature>
<accession>A0A918Y9C4</accession>
<dbReference type="Gene3D" id="3.40.50.300">
    <property type="entry name" value="P-loop containing nucleotide triphosphate hydrolases"/>
    <property type="match status" value="1"/>
</dbReference>
<keyword evidence="2 8" id="KW-0235">DNA replication</keyword>
<evidence type="ECO:0000259" key="10">
    <source>
        <dbReference type="Pfam" id="PF17764"/>
    </source>
</evidence>
<dbReference type="EMBL" id="BMVF01000017">
    <property type="protein sequence ID" value="GHD94367.1"/>
    <property type="molecule type" value="Genomic_DNA"/>
</dbReference>
<evidence type="ECO:0000256" key="3">
    <source>
        <dbReference type="ARBA" id="ARBA00022723"/>
    </source>
</evidence>
<dbReference type="GO" id="GO:0008270">
    <property type="term" value="F:zinc ion binding"/>
    <property type="evidence" value="ECO:0007669"/>
    <property type="project" value="UniProtKB-UniRule"/>
</dbReference>
<comment type="caution">
    <text evidence="11">The sequence shown here is derived from an EMBL/GenBank/DDBJ whole genome shotgun (WGS) entry which is preliminary data.</text>
</comment>
<dbReference type="GO" id="GO:0006269">
    <property type="term" value="P:DNA replication, synthesis of primer"/>
    <property type="evidence" value="ECO:0007669"/>
    <property type="project" value="UniProtKB-KW"/>
</dbReference>
<comment type="cofactor">
    <cofactor evidence="8">
        <name>Zn(2+)</name>
        <dbReference type="ChEBI" id="CHEBI:29105"/>
    </cofactor>
    <text evidence="8">Binds 2 zinc ions per subunit.</text>
</comment>